<evidence type="ECO:0000259" key="1">
    <source>
        <dbReference type="Pfam" id="PF08751"/>
    </source>
</evidence>
<dbReference type="KEGG" id="gog:C1280_08550"/>
<protein>
    <recommendedName>
        <fullName evidence="1">TrwC relaxase domain-containing protein</fullName>
    </recommendedName>
</protein>
<dbReference type="OrthoDB" id="1634048at2"/>
<name>A0A2Z3GZZ6_9BACT</name>
<dbReference type="RefSeq" id="WP_071529217.1">
    <property type="nucleotide sequence ID" value="NZ_CP042911.1"/>
</dbReference>
<dbReference type="AlphaFoldDB" id="A0A2Z3GZZ6"/>
<accession>A0A2Z3GZZ6</accession>
<keyword evidence="3" id="KW-1185">Reference proteome</keyword>
<evidence type="ECO:0000313" key="2">
    <source>
        <dbReference type="EMBL" id="AWM37067.1"/>
    </source>
</evidence>
<proteinExistence type="predicted"/>
<evidence type="ECO:0000313" key="3">
    <source>
        <dbReference type="Proteomes" id="UP000245802"/>
    </source>
</evidence>
<dbReference type="InterPro" id="IPR014862">
    <property type="entry name" value="TrwC"/>
</dbReference>
<organism evidence="2 3">
    <name type="scientific">Gemmata obscuriglobus</name>
    <dbReference type="NCBI Taxonomy" id="114"/>
    <lineage>
        <taxon>Bacteria</taxon>
        <taxon>Pseudomonadati</taxon>
        <taxon>Planctomycetota</taxon>
        <taxon>Planctomycetia</taxon>
        <taxon>Gemmatales</taxon>
        <taxon>Gemmataceae</taxon>
        <taxon>Gemmata</taxon>
    </lineage>
</organism>
<dbReference type="EMBL" id="CP025958">
    <property type="protein sequence ID" value="AWM37067.1"/>
    <property type="molecule type" value="Genomic_DNA"/>
</dbReference>
<dbReference type="Proteomes" id="UP000245802">
    <property type="component" value="Chromosome"/>
</dbReference>
<reference evidence="2 3" key="1">
    <citation type="submission" date="2018-01" db="EMBL/GenBank/DDBJ databases">
        <title>G. obscuriglobus.</title>
        <authorList>
            <person name="Franke J."/>
            <person name="Blomberg W."/>
            <person name="Selmecki A."/>
        </authorList>
    </citation>
    <scope>NUCLEOTIDE SEQUENCE [LARGE SCALE GENOMIC DNA]</scope>
    <source>
        <strain evidence="2 3">DSM 5831</strain>
    </source>
</reference>
<feature type="domain" description="TrwC relaxase" evidence="1">
    <location>
        <begin position="11"/>
        <end position="70"/>
    </location>
</feature>
<gene>
    <name evidence="2" type="ORF">C1280_08550</name>
</gene>
<dbReference type="Pfam" id="PF08751">
    <property type="entry name" value="TrwC"/>
    <property type="match status" value="1"/>
</dbReference>
<sequence>MIRTHWMTSAAAAKAYYRTSDYFATTPGQWFGKGAELLGLSGPARPEDFDRLADNLHPQTGESLTTYTRDGRRVVSVHS</sequence>
<dbReference type="SUPFAM" id="SSF55464">
    <property type="entry name" value="Origin of replication-binding domain, RBD-like"/>
    <property type="match status" value="1"/>
</dbReference>